<dbReference type="GO" id="GO:0005634">
    <property type="term" value="C:nucleus"/>
    <property type="evidence" value="ECO:0007669"/>
    <property type="project" value="TreeGrafter"/>
</dbReference>
<feature type="compositionally biased region" description="Polar residues" evidence="1">
    <location>
        <begin position="893"/>
        <end position="906"/>
    </location>
</feature>
<comment type="caution">
    <text evidence="2">The sequence shown here is derived from an EMBL/GenBank/DDBJ whole genome shotgun (WGS) entry which is preliminary data.</text>
</comment>
<feature type="region of interest" description="Disordered" evidence="1">
    <location>
        <begin position="761"/>
        <end position="813"/>
    </location>
</feature>
<dbReference type="GO" id="GO:0061630">
    <property type="term" value="F:ubiquitin protein ligase activity"/>
    <property type="evidence" value="ECO:0007669"/>
    <property type="project" value="InterPro"/>
</dbReference>
<dbReference type="GO" id="GO:0016567">
    <property type="term" value="P:protein ubiquitination"/>
    <property type="evidence" value="ECO:0007669"/>
    <property type="project" value="InterPro"/>
</dbReference>
<organism evidence="2 3">
    <name type="scientific">Pristionchus mayeri</name>
    <dbReference type="NCBI Taxonomy" id="1317129"/>
    <lineage>
        <taxon>Eukaryota</taxon>
        <taxon>Metazoa</taxon>
        <taxon>Ecdysozoa</taxon>
        <taxon>Nematoda</taxon>
        <taxon>Chromadorea</taxon>
        <taxon>Rhabditida</taxon>
        <taxon>Rhabditina</taxon>
        <taxon>Diplogasteromorpha</taxon>
        <taxon>Diplogasteroidea</taxon>
        <taxon>Neodiplogasteridae</taxon>
        <taxon>Pristionchus</taxon>
    </lineage>
</organism>
<accession>A0AAN4ZLK3</accession>
<feature type="compositionally biased region" description="Basic and acidic residues" evidence="1">
    <location>
        <begin position="528"/>
        <end position="687"/>
    </location>
</feature>
<feature type="non-terminal residue" evidence="2">
    <location>
        <position position="1"/>
    </location>
</feature>
<feature type="compositionally biased region" description="Basic and acidic residues" evidence="1">
    <location>
        <begin position="1083"/>
        <end position="1102"/>
    </location>
</feature>
<dbReference type="PANTHER" id="PTHR15439">
    <property type="entry name" value="RETINOBLASTOMA-BINDING PROTEIN 6"/>
    <property type="match status" value="1"/>
</dbReference>
<feature type="region of interest" description="Disordered" evidence="1">
    <location>
        <begin position="827"/>
        <end position="943"/>
    </location>
</feature>
<keyword evidence="3" id="KW-1185">Reference proteome</keyword>
<feature type="compositionally biased region" description="Pro residues" evidence="1">
    <location>
        <begin position="151"/>
        <end position="162"/>
    </location>
</feature>
<protein>
    <submittedName>
        <fullName evidence="2">Uncharacterized protein</fullName>
    </submittedName>
</protein>
<feature type="compositionally biased region" description="Polar residues" evidence="1">
    <location>
        <begin position="827"/>
        <end position="853"/>
    </location>
</feature>
<gene>
    <name evidence="2" type="ORF">PMAYCL1PPCAC_11759</name>
</gene>
<feature type="compositionally biased region" description="Low complexity" evidence="1">
    <location>
        <begin position="725"/>
        <end position="734"/>
    </location>
</feature>
<proteinExistence type="predicted"/>
<feature type="compositionally biased region" description="Low complexity" evidence="1">
    <location>
        <begin position="964"/>
        <end position="994"/>
    </location>
</feature>
<feature type="compositionally biased region" description="Polar residues" evidence="1">
    <location>
        <begin position="915"/>
        <end position="943"/>
    </location>
</feature>
<dbReference type="GO" id="GO:0006397">
    <property type="term" value="P:mRNA processing"/>
    <property type="evidence" value="ECO:0007669"/>
    <property type="project" value="InterPro"/>
</dbReference>
<feature type="compositionally biased region" description="Polar residues" evidence="1">
    <location>
        <begin position="195"/>
        <end position="209"/>
    </location>
</feature>
<dbReference type="InterPro" id="IPR033489">
    <property type="entry name" value="RBBP6"/>
</dbReference>
<feature type="compositionally biased region" description="Low complexity" evidence="1">
    <location>
        <begin position="864"/>
        <end position="887"/>
    </location>
</feature>
<feature type="compositionally biased region" description="Polar residues" evidence="1">
    <location>
        <begin position="1022"/>
        <end position="1040"/>
    </location>
</feature>
<feature type="compositionally biased region" description="Acidic residues" evidence="1">
    <location>
        <begin position="688"/>
        <end position="698"/>
    </location>
</feature>
<reference evidence="3" key="1">
    <citation type="submission" date="2022-10" db="EMBL/GenBank/DDBJ databases">
        <title>Genome assembly of Pristionchus species.</title>
        <authorList>
            <person name="Yoshida K."/>
            <person name="Sommer R.J."/>
        </authorList>
    </citation>
    <scope>NUCLEOTIDE SEQUENCE [LARGE SCALE GENOMIC DNA]</scope>
    <source>
        <strain evidence="3">RS5460</strain>
    </source>
</reference>
<feature type="region of interest" description="Disordered" evidence="1">
    <location>
        <begin position="191"/>
        <end position="210"/>
    </location>
</feature>
<feature type="region of interest" description="Disordered" evidence="1">
    <location>
        <begin position="960"/>
        <end position="994"/>
    </location>
</feature>
<evidence type="ECO:0000313" key="2">
    <source>
        <dbReference type="EMBL" id="GMR41564.1"/>
    </source>
</evidence>
<feature type="region of interest" description="Disordered" evidence="1">
    <location>
        <begin position="528"/>
        <end position="741"/>
    </location>
</feature>
<dbReference type="PANTHER" id="PTHR15439:SF0">
    <property type="entry name" value="CELL DIVISION CYCLE AND APOPTOSIS REGULATOR PROTEIN 1-RELATED"/>
    <property type="match status" value="1"/>
</dbReference>
<dbReference type="GO" id="GO:0006511">
    <property type="term" value="P:ubiquitin-dependent protein catabolic process"/>
    <property type="evidence" value="ECO:0007669"/>
    <property type="project" value="TreeGrafter"/>
</dbReference>
<dbReference type="Proteomes" id="UP001328107">
    <property type="component" value="Unassembled WGS sequence"/>
</dbReference>
<evidence type="ECO:0000256" key="1">
    <source>
        <dbReference type="SAM" id="MobiDB-lite"/>
    </source>
</evidence>
<name>A0AAN4ZLK3_9BILA</name>
<feature type="compositionally biased region" description="Low complexity" evidence="1">
    <location>
        <begin position="789"/>
        <end position="810"/>
    </location>
</feature>
<feature type="region of interest" description="Disordered" evidence="1">
    <location>
        <begin position="1172"/>
        <end position="1192"/>
    </location>
</feature>
<dbReference type="EMBL" id="BTRK01000003">
    <property type="protein sequence ID" value="GMR41564.1"/>
    <property type="molecule type" value="Genomic_DNA"/>
</dbReference>
<feature type="region of interest" description="Disordered" evidence="1">
    <location>
        <begin position="143"/>
        <end position="186"/>
    </location>
</feature>
<evidence type="ECO:0000313" key="3">
    <source>
        <dbReference type="Proteomes" id="UP001328107"/>
    </source>
</evidence>
<sequence length="1192" mass="133993">SAAVAAAAVAAAAASSPNKADPIPIETVSSEDEVMVVDEPPQLKAAVPSASSSPLELNIQDVPKPVQLKLIQFNQMRLQHMKPGKKFVSQILLDKSIEIHELTGRLGMKKSMRNLVIEKMADMIGYTKAGLLQRINNATRSAASTSTAPALPLPTVPTPAPTTTPSQPQSLPSQSEQQTTTASASACSVTSTSTLAGPSTSSAPTTKQSVIGLKPSTAAVQKGTENIGSWTREQMEATLKQYPQLKKDFVQLTQQMSFEQFKEHLISSKSSSAAPQKESSCTLEEARKTYANLLDKEGIHILHTLNTHQGISSGMATFKASMLRKSSLSSLGEKAVLFMDFHDESSAFNPHIEFGVQSKLKDSPIHLLAYIDDAMKKYFGKYGRTDRLIRYYVRKEPVLEQVTRLPEYTEMGKQFTLKEKEVQSLLQKENSGVKAVVGGGASSSKAVLKQPQLNAVQLQMQQMLQQQPEKGMAALFASQNASQIQAFLSVLQGQAANAQTTAQSTAMMATLQQIMALQQQAQQVQQEKAKKAKEEEEKRAAITKAKAEEAEKRKKEKEEEAEKRRKEKEEQIALKKAQKEEEKRLEKERKQREAEEERRRKEEEKAKKIEEERQRRMREEEEKERRRREEIERKMREEAEKKRLEEELAQKREQLRIKQEEDKRQREEEERQRQLREEEERAARVIEEDLTMDLEEMEGVPRPLTQFEEVEVQEEEAARRERQQQLDAARQAALNRSSSMSGQVKQESLYHELNNFFLDGSSGSTVGGPGGSNQIPQQSQGCYVDQKGPMLQQSPMGMQQQQQHSSPSMQNNILPHQSVSSQLLQNGGQYGQISSNPPTPQQQFGGSPYVSHQSPLAGLGGASNAGLSPLMNGSPSASQQMMMMPKSEGGSVSGLQRANSFSSSMTVPMHHGNGSPMQQQPQHSRANSISSGGSQRGNGSPMLQQSQMQHNFFANQIQSPTNGVQQSQPSMQQVQPVMQQQPQPMMQQQPQQSSYQQHPMSMQMQQVQQQQIPSTGMAWHQPQMQQPSQATPHLQQPQHSMMQPIRMQLQQPSRMQLQQQQQTMQLQQQQIQMQSQQQQQHLQQEKQRKAAADQERQRKLRELQQQMSQQQREMAMMHVREGGVAAGVQSQMNQMPSFASQHMQQQSMQQTLPQQQMNPQHARQMALFNQQNGQISTSRPQQNQSNNMNRYY</sequence>
<feature type="compositionally biased region" description="Low complexity" evidence="1">
    <location>
        <begin position="163"/>
        <end position="186"/>
    </location>
</feature>
<feature type="region of interest" description="Disordered" evidence="1">
    <location>
        <begin position="1079"/>
        <end position="1108"/>
    </location>
</feature>
<dbReference type="AlphaFoldDB" id="A0AAN4ZLK3"/>
<feature type="region of interest" description="Disordered" evidence="1">
    <location>
        <begin position="1021"/>
        <end position="1040"/>
    </location>
</feature>